<evidence type="ECO:0000259" key="4">
    <source>
        <dbReference type="SMART" id="SM00093"/>
    </source>
</evidence>
<dbReference type="InterPro" id="IPR023795">
    <property type="entry name" value="Serpin_CS"/>
</dbReference>
<dbReference type="SUPFAM" id="SSF56574">
    <property type="entry name" value="Serpins"/>
    <property type="match status" value="1"/>
</dbReference>
<dbReference type="PANTHER" id="PTHR11461">
    <property type="entry name" value="SERINE PROTEASE INHIBITOR, SERPIN"/>
    <property type="match status" value="1"/>
</dbReference>
<dbReference type="InterPro" id="IPR036186">
    <property type="entry name" value="Serpin_sf"/>
</dbReference>
<dbReference type="STRING" id="34508.A0A4U5MLG2"/>
<dbReference type="PANTHER" id="PTHR11461:SF211">
    <property type="entry name" value="GH10112P-RELATED"/>
    <property type="match status" value="1"/>
</dbReference>
<organism evidence="5 6">
    <name type="scientific">Steinernema carpocapsae</name>
    <name type="common">Entomopathogenic nematode</name>
    <dbReference type="NCBI Taxonomy" id="34508"/>
    <lineage>
        <taxon>Eukaryota</taxon>
        <taxon>Metazoa</taxon>
        <taxon>Ecdysozoa</taxon>
        <taxon>Nematoda</taxon>
        <taxon>Chromadorea</taxon>
        <taxon>Rhabditida</taxon>
        <taxon>Tylenchina</taxon>
        <taxon>Panagrolaimomorpha</taxon>
        <taxon>Strongyloidoidea</taxon>
        <taxon>Steinernematidae</taxon>
        <taxon>Steinernema</taxon>
    </lineage>
</organism>
<dbReference type="GO" id="GO:0005615">
    <property type="term" value="C:extracellular space"/>
    <property type="evidence" value="ECO:0007669"/>
    <property type="project" value="InterPro"/>
</dbReference>
<reference evidence="5 6" key="1">
    <citation type="journal article" date="2015" name="Genome Biol.">
        <title>Comparative genomics of Steinernema reveals deeply conserved gene regulatory networks.</title>
        <authorList>
            <person name="Dillman A.R."/>
            <person name="Macchietto M."/>
            <person name="Porter C.F."/>
            <person name="Rogers A."/>
            <person name="Williams B."/>
            <person name="Antoshechkin I."/>
            <person name="Lee M.M."/>
            <person name="Goodwin Z."/>
            <person name="Lu X."/>
            <person name="Lewis E.E."/>
            <person name="Goodrich-Blair H."/>
            <person name="Stock S.P."/>
            <person name="Adams B.J."/>
            <person name="Sternberg P.W."/>
            <person name="Mortazavi A."/>
        </authorList>
    </citation>
    <scope>NUCLEOTIDE SEQUENCE [LARGE SCALE GENOMIC DNA]</scope>
    <source>
        <strain evidence="5 6">ALL</strain>
    </source>
</reference>
<gene>
    <name evidence="5" type="ORF">L596_022329</name>
</gene>
<dbReference type="GO" id="GO:0004867">
    <property type="term" value="F:serine-type endopeptidase inhibitor activity"/>
    <property type="evidence" value="ECO:0007669"/>
    <property type="project" value="InterPro"/>
</dbReference>
<dbReference type="Proteomes" id="UP000298663">
    <property type="component" value="Unassembled WGS sequence"/>
</dbReference>
<evidence type="ECO:0000313" key="5">
    <source>
        <dbReference type="EMBL" id="TKR70287.1"/>
    </source>
</evidence>
<dbReference type="InterPro" id="IPR023796">
    <property type="entry name" value="Serpin_dom"/>
</dbReference>
<evidence type="ECO:0000256" key="1">
    <source>
        <dbReference type="ARBA" id="ARBA00009500"/>
    </source>
</evidence>
<dbReference type="SMART" id="SM00093">
    <property type="entry name" value="SERPIN"/>
    <property type="match status" value="1"/>
</dbReference>
<proteinExistence type="inferred from homology"/>
<dbReference type="Gene3D" id="3.30.497.10">
    <property type="entry name" value="Antithrombin, subunit I, domain 2"/>
    <property type="match status" value="1"/>
</dbReference>
<evidence type="ECO:0000256" key="2">
    <source>
        <dbReference type="RuleBase" id="RU000411"/>
    </source>
</evidence>
<dbReference type="Gene3D" id="2.30.39.10">
    <property type="entry name" value="Alpha-1-antitrypsin, domain 1"/>
    <property type="match status" value="1"/>
</dbReference>
<feature type="domain" description="Serpin" evidence="4">
    <location>
        <begin position="31"/>
        <end position="388"/>
    </location>
</feature>
<sequence length="388" mass="42792">MKCLLLFLCILSLTQAMPHPGTDENVNNALFRLALKLLDDKPNESAVVSPFSVGMALSTINVGGKGKTSDEITKEAFNGMSKNIVDSWFKDTIRHLQSARDNIKLASAIYAEKTIDILKSYQDSLKISYNTKVNKVDFIDQHKDQRAAINEFVKSVTSGNIPEVLAKNDVSSATRFVAVNVLHVKSQFAHKFYKEDTKKADFHKEGKSTKKVDMMHRTLGGTYFETKDYAYAALSFNSPGLSLFLIVPKTGTLTALKEKFVSATHKYTAATNQAGYFPELHVTMPKINQNVHLNLKDAMKKHGVTEMFASKADFSGISKDKLIVDDIIHQAKIDVDEEGVTASAATVLSMVGGAGFCRENCEATIVADKPFIFGIAHGRTPLFVGQYY</sequence>
<comment type="caution">
    <text evidence="5">The sequence shown here is derived from an EMBL/GenBank/DDBJ whole genome shotgun (WGS) entry which is preliminary data.</text>
</comment>
<keyword evidence="6" id="KW-1185">Reference proteome</keyword>
<evidence type="ECO:0000313" key="6">
    <source>
        <dbReference type="Proteomes" id="UP000298663"/>
    </source>
</evidence>
<dbReference type="InterPro" id="IPR042185">
    <property type="entry name" value="Serpin_sf_2"/>
</dbReference>
<accession>A0A4U5MLG2</accession>
<dbReference type="PROSITE" id="PS00284">
    <property type="entry name" value="SERPIN"/>
    <property type="match status" value="1"/>
</dbReference>
<name>A0A4U5MLG2_STECR</name>
<dbReference type="EMBL" id="AZBU02000007">
    <property type="protein sequence ID" value="TKR70287.1"/>
    <property type="molecule type" value="Genomic_DNA"/>
</dbReference>
<dbReference type="InterPro" id="IPR000215">
    <property type="entry name" value="Serpin_fam"/>
</dbReference>
<dbReference type="OrthoDB" id="9518664at2759"/>
<dbReference type="AlphaFoldDB" id="A0A4U5MLG2"/>
<feature type="chain" id="PRO_5020545402" description="Serpin domain-containing protein" evidence="3">
    <location>
        <begin position="17"/>
        <end position="388"/>
    </location>
</feature>
<evidence type="ECO:0000256" key="3">
    <source>
        <dbReference type="SAM" id="SignalP"/>
    </source>
</evidence>
<protein>
    <recommendedName>
        <fullName evidence="4">Serpin domain-containing protein</fullName>
    </recommendedName>
</protein>
<feature type="signal peptide" evidence="3">
    <location>
        <begin position="1"/>
        <end position="16"/>
    </location>
</feature>
<keyword evidence="3" id="KW-0732">Signal</keyword>
<reference evidence="5 6" key="2">
    <citation type="journal article" date="2019" name="G3 (Bethesda)">
        <title>Hybrid Assembly of the Genome of the Entomopathogenic Nematode Steinernema carpocapsae Identifies the X-Chromosome.</title>
        <authorList>
            <person name="Serra L."/>
            <person name="Macchietto M."/>
            <person name="Macias-Munoz A."/>
            <person name="McGill C.J."/>
            <person name="Rodriguez I.M."/>
            <person name="Rodriguez B."/>
            <person name="Murad R."/>
            <person name="Mortazavi A."/>
        </authorList>
    </citation>
    <scope>NUCLEOTIDE SEQUENCE [LARGE SCALE GENOMIC DNA]</scope>
    <source>
        <strain evidence="5 6">ALL</strain>
    </source>
</reference>
<comment type="similarity">
    <text evidence="1 2">Belongs to the serpin family.</text>
</comment>
<dbReference type="InterPro" id="IPR042178">
    <property type="entry name" value="Serpin_sf_1"/>
</dbReference>
<dbReference type="Pfam" id="PF00079">
    <property type="entry name" value="Serpin"/>
    <property type="match status" value="1"/>
</dbReference>